<gene>
    <name evidence="5" type="ORF">AaE_012406</name>
</gene>
<dbReference type="Pfam" id="PF00400">
    <property type="entry name" value="WD40"/>
    <property type="match status" value="4"/>
</dbReference>
<dbReference type="InterPro" id="IPR045223">
    <property type="entry name" value="RACK1-like"/>
</dbReference>
<comment type="similarity">
    <text evidence="1">Belongs to the WD repeat G protein beta family. Ribosomal protein RACK1 subfamily.</text>
</comment>
<dbReference type="SUPFAM" id="SSF50978">
    <property type="entry name" value="WD40 repeat-like"/>
    <property type="match status" value="1"/>
</dbReference>
<dbReference type="PROSITE" id="PS50294">
    <property type="entry name" value="WD_REPEATS_REGION"/>
    <property type="match status" value="2"/>
</dbReference>
<dbReference type="Gene3D" id="2.130.10.10">
    <property type="entry name" value="YVTN repeat-like/Quinoprotein amine dehydrogenase"/>
    <property type="match status" value="2"/>
</dbReference>
<dbReference type="InterPro" id="IPR020472">
    <property type="entry name" value="WD40_PAC1"/>
</dbReference>
<protein>
    <submittedName>
        <fullName evidence="5">Uncharacterized protein</fullName>
    </submittedName>
</protein>
<proteinExistence type="inferred from homology"/>
<evidence type="ECO:0000313" key="6">
    <source>
        <dbReference type="Proteomes" id="UP000469452"/>
    </source>
</evidence>
<feature type="repeat" description="WD" evidence="4">
    <location>
        <begin position="1"/>
        <end position="35"/>
    </location>
</feature>
<accession>A0A6A4ZRI8</accession>
<dbReference type="InterPro" id="IPR001680">
    <property type="entry name" value="WD40_rpt"/>
</dbReference>
<evidence type="ECO:0000256" key="1">
    <source>
        <dbReference type="ARBA" id="ARBA00007253"/>
    </source>
</evidence>
<keyword evidence="3" id="KW-0677">Repeat</keyword>
<dbReference type="FunFam" id="2.130.10.10:FF:000615">
    <property type="entry name" value="Receptor for activated C kinase 1"/>
    <property type="match status" value="1"/>
</dbReference>
<dbReference type="SMART" id="SM00320">
    <property type="entry name" value="WD40"/>
    <property type="match status" value="4"/>
</dbReference>
<feature type="repeat" description="WD" evidence="4">
    <location>
        <begin position="36"/>
        <end position="68"/>
    </location>
</feature>
<organism evidence="5 6">
    <name type="scientific">Aphanomyces astaci</name>
    <name type="common">Crayfish plague agent</name>
    <dbReference type="NCBI Taxonomy" id="112090"/>
    <lineage>
        <taxon>Eukaryota</taxon>
        <taxon>Sar</taxon>
        <taxon>Stramenopiles</taxon>
        <taxon>Oomycota</taxon>
        <taxon>Saprolegniomycetes</taxon>
        <taxon>Saprolegniales</taxon>
        <taxon>Verrucalvaceae</taxon>
        <taxon>Aphanomyces</taxon>
    </lineage>
</organism>
<dbReference type="InterPro" id="IPR019775">
    <property type="entry name" value="WD40_repeat_CS"/>
</dbReference>
<comment type="caution">
    <text evidence="5">The sequence shown here is derived from an EMBL/GenBank/DDBJ whole genome shotgun (WGS) entry which is preliminary data.</text>
</comment>
<feature type="non-terminal residue" evidence="5">
    <location>
        <position position="1"/>
    </location>
</feature>
<dbReference type="GO" id="GO:0043022">
    <property type="term" value="F:ribosome binding"/>
    <property type="evidence" value="ECO:0007669"/>
    <property type="project" value="InterPro"/>
</dbReference>
<dbReference type="PROSITE" id="PS00678">
    <property type="entry name" value="WD_REPEATS_1"/>
    <property type="match status" value="1"/>
</dbReference>
<dbReference type="GO" id="GO:0045182">
    <property type="term" value="F:translation regulator activity"/>
    <property type="evidence" value="ECO:0007669"/>
    <property type="project" value="InterPro"/>
</dbReference>
<dbReference type="InterPro" id="IPR036322">
    <property type="entry name" value="WD40_repeat_dom_sf"/>
</dbReference>
<dbReference type="PANTHER" id="PTHR19868">
    <property type="entry name" value="RECEPTOR FOR ACTIVATED PROTEIN KINASE C RACK1"/>
    <property type="match status" value="1"/>
</dbReference>
<reference evidence="5 6" key="1">
    <citation type="submission" date="2019-06" db="EMBL/GenBank/DDBJ databases">
        <title>Genomics analysis of Aphanomyces spp. identifies a new class of oomycete effector associated with host adaptation.</title>
        <authorList>
            <person name="Gaulin E."/>
        </authorList>
    </citation>
    <scope>NUCLEOTIDE SEQUENCE [LARGE SCALE GENOMIC DNA]</scope>
    <source>
        <strain evidence="5 6">E</strain>
    </source>
</reference>
<dbReference type="VEuPathDB" id="FungiDB:H257_11343"/>
<dbReference type="InterPro" id="IPR015943">
    <property type="entry name" value="WD40/YVTN_repeat-like_dom_sf"/>
</dbReference>
<dbReference type="EMBL" id="VJMI01018418">
    <property type="protein sequence ID" value="KAF0710731.1"/>
    <property type="molecule type" value="Genomic_DNA"/>
</dbReference>
<evidence type="ECO:0000256" key="4">
    <source>
        <dbReference type="PROSITE-ProRule" id="PRU00221"/>
    </source>
</evidence>
<evidence type="ECO:0000313" key="5">
    <source>
        <dbReference type="EMBL" id="KAF0710731.1"/>
    </source>
</evidence>
<name>A0A6A4ZRI8_APHAT</name>
<evidence type="ECO:0000256" key="3">
    <source>
        <dbReference type="ARBA" id="ARBA00022737"/>
    </source>
</evidence>
<dbReference type="PROSITE" id="PS50082">
    <property type="entry name" value="WD_REPEATS_2"/>
    <property type="match status" value="2"/>
</dbReference>
<sequence>VEDVVISSDGQFALSGSWDGTLRLWDLNTGITTRRFVGHSKDVLSVAFSADNRQIVSGSRDRSIKLWNTLGECKYTITEEGKRLYSLEANDIIHALVFSPNRYWLVAATSSAIKIWDLESKVVVDELVPEFENVGKKSQPPHAVSLAWSADGQTLFAGYTDGIVRVYAVGSN</sequence>
<dbReference type="AlphaFoldDB" id="A0A6A4ZRI8"/>
<dbReference type="PRINTS" id="PR00320">
    <property type="entry name" value="GPROTEINBRPT"/>
</dbReference>
<evidence type="ECO:0000256" key="2">
    <source>
        <dbReference type="ARBA" id="ARBA00022574"/>
    </source>
</evidence>
<keyword evidence="2 4" id="KW-0853">WD repeat</keyword>
<dbReference type="Proteomes" id="UP000469452">
    <property type="component" value="Unassembled WGS sequence"/>
</dbReference>